<accession>A0A9D3SZR1</accession>
<keyword evidence="1" id="KW-0175">Coiled coil</keyword>
<sequence length="217" mass="24060">MELFTKTAVAEIKKLFDDCPSSPATLCFEMSWSSNENEAQKKLTESECRTKQLVSIMETLTKEALEKISRLVDQKSASSRLELAQNENEALKRKVLLMESELKMVQGHGDGRALESSANKPRRSVGVQVGGEFTRTASEEEHPTTAGLCSDAELTDVVEEDMVLQSAVTSDKCADMEEEMLESLTEEARTEDILSSVPQERMKISAESKCSCFHHCG</sequence>
<name>A0A9D3SZR1_MEGAT</name>
<comment type="caution">
    <text evidence="2">The sequence shown here is derived from an EMBL/GenBank/DDBJ whole genome shotgun (WGS) entry which is preliminary data.</text>
</comment>
<dbReference type="EMBL" id="JAFDVH010000016">
    <property type="protein sequence ID" value="KAG7462587.1"/>
    <property type="molecule type" value="Genomic_DNA"/>
</dbReference>
<keyword evidence="3" id="KW-1185">Reference proteome</keyword>
<dbReference type="AlphaFoldDB" id="A0A9D3SZR1"/>
<evidence type="ECO:0000313" key="2">
    <source>
        <dbReference type="EMBL" id="KAG7462587.1"/>
    </source>
</evidence>
<feature type="coiled-coil region" evidence="1">
    <location>
        <begin position="74"/>
        <end position="101"/>
    </location>
</feature>
<gene>
    <name evidence="2" type="ORF">MATL_G00186350</name>
</gene>
<reference evidence="2" key="1">
    <citation type="submission" date="2021-01" db="EMBL/GenBank/DDBJ databases">
        <authorList>
            <person name="Zahm M."/>
            <person name="Roques C."/>
            <person name="Cabau C."/>
            <person name="Klopp C."/>
            <person name="Donnadieu C."/>
            <person name="Jouanno E."/>
            <person name="Lampietro C."/>
            <person name="Louis A."/>
            <person name="Herpin A."/>
            <person name="Echchiki A."/>
            <person name="Berthelot C."/>
            <person name="Parey E."/>
            <person name="Roest-Crollius H."/>
            <person name="Braasch I."/>
            <person name="Postlethwait J."/>
            <person name="Bobe J."/>
            <person name="Montfort J."/>
            <person name="Bouchez O."/>
            <person name="Begum T."/>
            <person name="Mejri S."/>
            <person name="Adams A."/>
            <person name="Chen W.-J."/>
            <person name="Guiguen Y."/>
        </authorList>
    </citation>
    <scope>NUCLEOTIDE SEQUENCE</scope>
    <source>
        <strain evidence="2">YG-15Mar2019-1</strain>
        <tissue evidence="2">Brain</tissue>
    </source>
</reference>
<dbReference type="OrthoDB" id="8963784at2759"/>
<proteinExistence type="predicted"/>
<dbReference type="Proteomes" id="UP001046870">
    <property type="component" value="Chromosome 16"/>
</dbReference>
<evidence type="ECO:0000313" key="3">
    <source>
        <dbReference type="Proteomes" id="UP001046870"/>
    </source>
</evidence>
<protein>
    <submittedName>
        <fullName evidence="2">Uncharacterized protein</fullName>
    </submittedName>
</protein>
<evidence type="ECO:0000256" key="1">
    <source>
        <dbReference type="SAM" id="Coils"/>
    </source>
</evidence>
<organism evidence="2 3">
    <name type="scientific">Megalops atlanticus</name>
    <name type="common">Tarpon</name>
    <name type="synonym">Clupea gigantea</name>
    <dbReference type="NCBI Taxonomy" id="7932"/>
    <lineage>
        <taxon>Eukaryota</taxon>
        <taxon>Metazoa</taxon>
        <taxon>Chordata</taxon>
        <taxon>Craniata</taxon>
        <taxon>Vertebrata</taxon>
        <taxon>Euteleostomi</taxon>
        <taxon>Actinopterygii</taxon>
        <taxon>Neopterygii</taxon>
        <taxon>Teleostei</taxon>
        <taxon>Elopiformes</taxon>
        <taxon>Megalopidae</taxon>
        <taxon>Megalops</taxon>
    </lineage>
</organism>